<dbReference type="RefSeq" id="WP_284825637.1">
    <property type="nucleotide sequence ID" value="NZ_JASOOY020000011.1"/>
</dbReference>
<evidence type="ECO:0000313" key="5">
    <source>
        <dbReference type="Proteomes" id="UP001223646"/>
    </source>
</evidence>
<reference evidence="4" key="1">
    <citation type="submission" date="2023-05" db="EMBL/GenBank/DDBJ databases">
        <authorList>
            <person name="Du J."/>
        </authorList>
    </citation>
    <scope>NUCLEOTIDE SEQUENCE</scope>
    <source>
        <strain evidence="4">UMB1064</strain>
    </source>
</reference>
<evidence type="ECO:0000313" key="4">
    <source>
        <dbReference type="EMBL" id="MEO3716752.1"/>
    </source>
</evidence>
<dbReference type="InterPro" id="IPR020568">
    <property type="entry name" value="Ribosomal_Su5_D2-typ_SF"/>
</dbReference>
<dbReference type="Pfam" id="PF10509">
    <property type="entry name" value="GalKase_gal_bdg"/>
    <property type="match status" value="1"/>
</dbReference>
<dbReference type="SUPFAM" id="SSF54211">
    <property type="entry name" value="Ribosomal protein S5 domain 2-like"/>
    <property type="match status" value="1"/>
</dbReference>
<dbReference type="InterPro" id="IPR019539">
    <property type="entry name" value="GalKase_N"/>
</dbReference>
<organism evidence="4 5">
    <name type="scientific">Corynebacterium amycolatum</name>
    <dbReference type="NCBI Taxonomy" id="43765"/>
    <lineage>
        <taxon>Bacteria</taxon>
        <taxon>Bacillati</taxon>
        <taxon>Actinomycetota</taxon>
        <taxon>Actinomycetes</taxon>
        <taxon>Mycobacteriales</taxon>
        <taxon>Corynebacteriaceae</taxon>
        <taxon>Corynebacterium</taxon>
    </lineage>
</organism>
<dbReference type="EMBL" id="JASOOY020000011">
    <property type="protein sequence ID" value="MEO3716752.1"/>
    <property type="molecule type" value="Genomic_DNA"/>
</dbReference>
<protein>
    <recommendedName>
        <fullName evidence="3">Galactokinase N-terminal domain-containing protein</fullName>
    </recommendedName>
</protein>
<reference evidence="4" key="2">
    <citation type="submission" date="2024-05" db="EMBL/GenBank/DDBJ databases">
        <authorList>
            <person name="Wolfe A."/>
        </authorList>
    </citation>
    <scope>NUCLEOTIDE SEQUENCE</scope>
    <source>
        <strain evidence="4">UMB1064</strain>
    </source>
</reference>
<proteinExistence type="predicted"/>
<evidence type="ECO:0000259" key="3">
    <source>
        <dbReference type="Pfam" id="PF10509"/>
    </source>
</evidence>
<keyword evidence="1" id="KW-0547">Nucleotide-binding</keyword>
<evidence type="ECO:0000256" key="2">
    <source>
        <dbReference type="ARBA" id="ARBA00022840"/>
    </source>
</evidence>
<keyword evidence="2" id="KW-0067">ATP-binding</keyword>
<dbReference type="PRINTS" id="PR00959">
    <property type="entry name" value="MEVGALKINASE"/>
</dbReference>
<dbReference type="Gene3D" id="3.30.230.10">
    <property type="match status" value="1"/>
</dbReference>
<dbReference type="InterPro" id="IPR014721">
    <property type="entry name" value="Ribsml_uS5_D2-typ_fold_subgr"/>
</dbReference>
<name>A0AAW9SJH5_CORAY</name>
<gene>
    <name evidence="4" type="ORF">QP460_004025</name>
</gene>
<feature type="domain" description="Galactokinase N-terminal" evidence="3">
    <location>
        <begin position="16"/>
        <end position="53"/>
    </location>
</feature>
<comment type="caution">
    <text evidence="4">The sequence shown here is derived from an EMBL/GenBank/DDBJ whole genome shotgun (WGS) entry which is preliminary data.</text>
</comment>
<sequence length="387" mass="40842">MPAAPAVVNDVFDAVGSNASVAYAPGSINLLGEDCASSGGMLLTTAIPAYAAVGIEEIDEQQLIVVYKRETTKMDFPDSVPAAFSQVPTAVAATIVALQHSLHLVPRSSNGLKVTIASTIAPGRGFGEIPAIQCALALALNARFGDRDDVPTRTRIATAIHETMVQVKGQSWPLHPYTTALRSRPDSLLCINHSDEAVTQTAFPQSLALTIAYSPDVTGGSPDEERYEFFQQACAAFGVPTLASLPDAQERVADWVRARHEVHPEDEDIPTIGRAIQWLDDADASSDRARAVIGHIRHSDIQAAIAGVSRDVSERGSAPSASSVLGQIAELTDTIDCEKIARCAPCPGASLVMWSHVDDANRIASALNDGGSETIRVENTSAGAVVE</sequence>
<accession>A0AAW9SJH5</accession>
<dbReference type="Proteomes" id="UP001223646">
    <property type="component" value="Unassembled WGS sequence"/>
</dbReference>
<dbReference type="AlphaFoldDB" id="A0AAW9SJH5"/>
<evidence type="ECO:0000256" key="1">
    <source>
        <dbReference type="ARBA" id="ARBA00022741"/>
    </source>
</evidence>